<dbReference type="InterPro" id="IPR036390">
    <property type="entry name" value="WH_DNA-bd_sf"/>
</dbReference>
<dbReference type="PANTHER" id="PTHR33164:SF67">
    <property type="entry name" value="TRANSCRIPTIONAL REGULATOR, MARR FAMILY"/>
    <property type="match status" value="1"/>
</dbReference>
<reference evidence="3" key="1">
    <citation type="submission" date="2021-04" db="EMBL/GenBank/DDBJ databases">
        <title>Genomic analysis of electroactive and textile dye degrading Bacillus circulans strain: DC10 isolated from constructed wetland-microbial fuel cells treating textile dye wastewaters.</title>
        <authorList>
            <person name="Patel D.U."/>
            <person name="Desai C.R."/>
        </authorList>
    </citation>
    <scope>NUCLEOTIDE SEQUENCE</scope>
    <source>
        <strain evidence="3">DC10</strain>
    </source>
</reference>
<dbReference type="Pfam" id="PF01047">
    <property type="entry name" value="MarR"/>
    <property type="match status" value="1"/>
</dbReference>
<accession>A0A941JKE8</accession>
<dbReference type="PANTHER" id="PTHR33164">
    <property type="entry name" value="TRANSCRIPTIONAL REGULATOR, MARR FAMILY"/>
    <property type="match status" value="1"/>
</dbReference>
<dbReference type="InterPro" id="IPR036388">
    <property type="entry name" value="WH-like_DNA-bd_sf"/>
</dbReference>
<name>A0A941JKE8_NIACI</name>
<dbReference type="AlphaFoldDB" id="A0A941JKE8"/>
<sequence>MTVINRTDIDLIIDRYVSINFSVNRKFDQLIRKEIGDVLTTEQHFTMRHINNVEVCTSSELSIVFGVKKSAITPIINRLVEKGWVERTRDEKDRRVIYLTLTSAGKIIFGEMEKKIQSVIESVISKFEHVEIQNFLDTFAKLDRLIEENKE</sequence>
<organism evidence="3">
    <name type="scientific">Niallia circulans</name>
    <name type="common">Bacillus circulans</name>
    <dbReference type="NCBI Taxonomy" id="1397"/>
    <lineage>
        <taxon>Bacteria</taxon>
        <taxon>Bacillati</taxon>
        <taxon>Bacillota</taxon>
        <taxon>Bacilli</taxon>
        <taxon>Bacillales</taxon>
        <taxon>Bacillaceae</taxon>
        <taxon>Niallia</taxon>
    </lineage>
</organism>
<dbReference type="SMART" id="SM00347">
    <property type="entry name" value="HTH_MARR"/>
    <property type="match status" value="1"/>
</dbReference>
<protein>
    <submittedName>
        <fullName evidence="3">MarR family transcriptional regulator</fullName>
    </submittedName>
</protein>
<comment type="caution">
    <text evidence="3">The sequence shown here is derived from an EMBL/GenBank/DDBJ whole genome shotgun (WGS) entry which is preliminary data.</text>
</comment>
<dbReference type="SUPFAM" id="SSF46785">
    <property type="entry name" value="Winged helix' DNA-binding domain"/>
    <property type="match status" value="1"/>
</dbReference>
<proteinExistence type="predicted"/>
<dbReference type="GO" id="GO:0006950">
    <property type="term" value="P:response to stress"/>
    <property type="evidence" value="ECO:0007669"/>
    <property type="project" value="TreeGrafter"/>
</dbReference>
<dbReference type="Gene3D" id="1.10.10.10">
    <property type="entry name" value="Winged helix-like DNA-binding domain superfamily/Winged helix DNA-binding domain"/>
    <property type="match status" value="1"/>
</dbReference>
<dbReference type="PROSITE" id="PS50995">
    <property type="entry name" value="HTH_MARR_2"/>
    <property type="match status" value="1"/>
</dbReference>
<evidence type="ECO:0000256" key="1">
    <source>
        <dbReference type="ARBA" id="ARBA00023125"/>
    </source>
</evidence>
<dbReference type="GO" id="GO:0003677">
    <property type="term" value="F:DNA binding"/>
    <property type="evidence" value="ECO:0007669"/>
    <property type="project" value="UniProtKB-KW"/>
</dbReference>
<dbReference type="PRINTS" id="PR00598">
    <property type="entry name" value="HTHMARR"/>
</dbReference>
<dbReference type="InterPro" id="IPR039422">
    <property type="entry name" value="MarR/SlyA-like"/>
</dbReference>
<dbReference type="InterPro" id="IPR000835">
    <property type="entry name" value="HTH_MarR-typ"/>
</dbReference>
<dbReference type="EMBL" id="JAGTPX010000003">
    <property type="protein sequence ID" value="MBR8668728.1"/>
    <property type="molecule type" value="Genomic_DNA"/>
</dbReference>
<evidence type="ECO:0000259" key="2">
    <source>
        <dbReference type="PROSITE" id="PS50995"/>
    </source>
</evidence>
<keyword evidence="1" id="KW-0238">DNA-binding</keyword>
<feature type="domain" description="HTH marR-type" evidence="2">
    <location>
        <begin position="1"/>
        <end position="144"/>
    </location>
</feature>
<dbReference type="GO" id="GO:0003700">
    <property type="term" value="F:DNA-binding transcription factor activity"/>
    <property type="evidence" value="ECO:0007669"/>
    <property type="project" value="InterPro"/>
</dbReference>
<evidence type="ECO:0000313" key="3">
    <source>
        <dbReference type="EMBL" id="MBR8668728.1"/>
    </source>
</evidence>
<gene>
    <name evidence="3" type="ORF">KD144_04165</name>
</gene>
<dbReference type="RefSeq" id="WP_212117286.1">
    <property type="nucleotide sequence ID" value="NZ_JAGTPX020000003.1"/>
</dbReference>